<reference evidence="1" key="1">
    <citation type="submission" date="2021-02" db="EMBL/GenBank/DDBJ databases">
        <authorList>
            <person name="Nowell W R."/>
        </authorList>
    </citation>
    <scope>NUCLEOTIDE SEQUENCE</scope>
</reference>
<proteinExistence type="predicted"/>
<evidence type="ECO:0000313" key="2">
    <source>
        <dbReference type="EMBL" id="CAF4209250.1"/>
    </source>
</evidence>
<comment type="caution">
    <text evidence="1">The sequence shown here is derived from an EMBL/GenBank/DDBJ whole genome shotgun (WGS) entry which is preliminary data.</text>
</comment>
<dbReference type="AlphaFoldDB" id="A0A817SC04"/>
<name>A0A817SC04_9BILA</name>
<dbReference type="SUPFAM" id="SSF48403">
    <property type="entry name" value="Ankyrin repeat"/>
    <property type="match status" value="1"/>
</dbReference>
<evidence type="ECO:0000313" key="3">
    <source>
        <dbReference type="Proteomes" id="UP000663833"/>
    </source>
</evidence>
<evidence type="ECO:0000313" key="1">
    <source>
        <dbReference type="EMBL" id="CAF3280882.1"/>
    </source>
</evidence>
<dbReference type="EMBL" id="CAJOBO010000388">
    <property type="protein sequence ID" value="CAF4209250.1"/>
    <property type="molecule type" value="Genomic_DNA"/>
</dbReference>
<evidence type="ECO:0008006" key="4">
    <source>
        <dbReference type="Google" id="ProtNLM"/>
    </source>
</evidence>
<gene>
    <name evidence="2" type="ORF">HFQ381_LOCUS7948</name>
    <name evidence="1" type="ORF">LUA448_LOCUS6531</name>
</gene>
<dbReference type="EMBL" id="CAJNYD010000620">
    <property type="protein sequence ID" value="CAF3280882.1"/>
    <property type="molecule type" value="Genomic_DNA"/>
</dbReference>
<sequence length="296" mass="34815">MIILRYCRNAYTIFRTFSGLNQRFNNVLVDRRLHLFNDVLYENTNDKEINYYYNTQSFQDISQNLLSLKATKNDTELNKCLQSLVSTYIKEKDNLSNHQFQSSIEQFQTIRAHLTDVEIQNLDKELKASSISSDADETFQRIVGNLIKSDQLAVIRFIYADNECARIFFQRFWNSRQNVDIMTANRKRRRKLFGALLNGRPSSTWLINSNLLWILLQKKERKLVKQLLKLSPLLINRLDEDGNNLLLYVCFKVRGCRHGLIEFLIEMGCDVQAKNSNAERFSMHSNWDETGNCWKS</sequence>
<dbReference type="InterPro" id="IPR036770">
    <property type="entry name" value="Ankyrin_rpt-contain_sf"/>
</dbReference>
<dbReference type="Proteomes" id="UP000663833">
    <property type="component" value="Unassembled WGS sequence"/>
</dbReference>
<dbReference type="Proteomes" id="UP000663851">
    <property type="component" value="Unassembled WGS sequence"/>
</dbReference>
<protein>
    <recommendedName>
        <fullName evidence="4">Ankyrin repeat protein</fullName>
    </recommendedName>
</protein>
<accession>A0A817SC04</accession>
<organism evidence="1 3">
    <name type="scientific">Rotaria socialis</name>
    <dbReference type="NCBI Taxonomy" id="392032"/>
    <lineage>
        <taxon>Eukaryota</taxon>
        <taxon>Metazoa</taxon>
        <taxon>Spiralia</taxon>
        <taxon>Gnathifera</taxon>
        <taxon>Rotifera</taxon>
        <taxon>Eurotatoria</taxon>
        <taxon>Bdelloidea</taxon>
        <taxon>Philodinida</taxon>
        <taxon>Philodinidae</taxon>
        <taxon>Rotaria</taxon>
    </lineage>
</organism>
<dbReference type="Gene3D" id="1.25.40.20">
    <property type="entry name" value="Ankyrin repeat-containing domain"/>
    <property type="match status" value="1"/>
</dbReference>